<evidence type="ECO:0000313" key="7">
    <source>
        <dbReference type="EMBL" id="TXJ37792.1"/>
    </source>
</evidence>
<dbReference type="SUPFAM" id="SSF46911">
    <property type="entry name" value="Ribosomal protein S18"/>
    <property type="match status" value="1"/>
</dbReference>
<feature type="region of interest" description="Disordered" evidence="6">
    <location>
        <begin position="1"/>
        <end position="63"/>
    </location>
</feature>
<feature type="compositionally biased region" description="Low complexity" evidence="6">
    <location>
        <begin position="1"/>
        <end position="28"/>
    </location>
</feature>
<evidence type="ECO:0000313" key="8">
    <source>
        <dbReference type="EMBL" id="TXJ60726.1"/>
    </source>
</evidence>
<evidence type="ECO:0000256" key="5">
    <source>
        <dbReference type="RuleBase" id="RU003910"/>
    </source>
</evidence>
<comment type="subunit">
    <text evidence="4">Part of the 30S ribosomal subunit. Forms a tight heterodimer with protein bS6.</text>
</comment>
<reference evidence="9 10" key="1">
    <citation type="journal article" date="1992" name="Lakartidningen">
        <title>[Penicillin V and not amoxicillin is the first choice preparation in acute otitis].</title>
        <authorList>
            <person name="Kamme C."/>
            <person name="Lundgren K."/>
            <person name="Prellner K."/>
        </authorList>
    </citation>
    <scope>NUCLEOTIDE SEQUENCE [LARGE SCALE GENOMIC DNA]</scope>
    <source>
        <strain evidence="8 9">PC2022III</strain>
        <strain evidence="7 10">PC4580III</strain>
    </source>
</reference>
<dbReference type="PANTHER" id="PTHR13479:SF40">
    <property type="entry name" value="SMALL RIBOSOMAL SUBUNIT PROTEIN BS18M"/>
    <property type="match status" value="1"/>
</dbReference>
<dbReference type="GO" id="GO:0070181">
    <property type="term" value="F:small ribosomal subunit rRNA binding"/>
    <property type="evidence" value="ECO:0007669"/>
    <property type="project" value="TreeGrafter"/>
</dbReference>
<evidence type="ECO:0000256" key="6">
    <source>
        <dbReference type="SAM" id="MobiDB-lite"/>
    </source>
</evidence>
<dbReference type="HAMAP" id="MF_00270">
    <property type="entry name" value="Ribosomal_bS18"/>
    <property type="match status" value="1"/>
</dbReference>
<comment type="function">
    <text evidence="4">Binds as a heterodimer with protein bS6 to the central domain of the 16S rRNA, where it helps stabilize the platform of the 30S subunit.</text>
</comment>
<keyword evidence="3 4" id="KW-0687">Ribonucleoprotein</keyword>
<organism evidence="7 10">
    <name type="scientific">Brachyspira aalborgi</name>
    <dbReference type="NCBI Taxonomy" id="29522"/>
    <lineage>
        <taxon>Bacteria</taxon>
        <taxon>Pseudomonadati</taxon>
        <taxon>Spirochaetota</taxon>
        <taxon>Spirochaetia</taxon>
        <taxon>Brachyspirales</taxon>
        <taxon>Brachyspiraceae</taxon>
        <taxon>Brachyspira</taxon>
    </lineage>
</organism>
<name>A0A5C8EM53_9SPIR</name>
<dbReference type="Pfam" id="PF01084">
    <property type="entry name" value="Ribosomal_S18"/>
    <property type="match status" value="1"/>
</dbReference>
<feature type="compositionally biased region" description="Basic and acidic residues" evidence="6">
    <location>
        <begin position="42"/>
        <end position="62"/>
    </location>
</feature>
<dbReference type="Proteomes" id="UP000322188">
    <property type="component" value="Unassembled WGS sequence"/>
</dbReference>
<dbReference type="InterPro" id="IPR001648">
    <property type="entry name" value="Ribosomal_bS18"/>
</dbReference>
<keyword evidence="4" id="KW-0694">RNA-binding</keyword>
<reference evidence="7" key="2">
    <citation type="submission" date="2019-01" db="EMBL/GenBank/DDBJ databases">
        <authorList>
            <person name="Thorell K."/>
        </authorList>
    </citation>
    <scope>NUCLEOTIDE SEQUENCE</scope>
    <source>
        <strain evidence="8">PC2022III</strain>
        <strain evidence="7">PC4580III</strain>
    </source>
</reference>
<proteinExistence type="inferred from homology"/>
<dbReference type="InterPro" id="IPR036870">
    <property type="entry name" value="Ribosomal_bS18_sf"/>
</dbReference>
<dbReference type="PRINTS" id="PR00974">
    <property type="entry name" value="RIBOSOMALS18"/>
</dbReference>
<comment type="similarity">
    <text evidence="1 4 5">Belongs to the bacterial ribosomal protein bS18 family.</text>
</comment>
<dbReference type="AlphaFoldDB" id="A0A5C8EM53"/>
<keyword evidence="2 4" id="KW-0689">Ribosomal protein</keyword>
<dbReference type="EMBL" id="SAYK01000004">
    <property type="protein sequence ID" value="TXJ60726.1"/>
    <property type="molecule type" value="Genomic_DNA"/>
</dbReference>
<dbReference type="EMBL" id="SAYB01000003">
    <property type="protein sequence ID" value="TXJ37792.1"/>
    <property type="molecule type" value="Genomic_DNA"/>
</dbReference>
<gene>
    <name evidence="4 7" type="primary">rpsR</name>
    <name evidence="8" type="ORF">EPJ74_05865</name>
    <name evidence="7" type="ORF">EPJ78_03520</name>
</gene>
<evidence type="ECO:0000256" key="1">
    <source>
        <dbReference type="ARBA" id="ARBA00005589"/>
    </source>
</evidence>
<sequence length="142" mass="17090">MDLENNNLENENIDNNLENNNAESNIENNENRENNSENNSEEGNRFYRSDRRHYYNREDKEGNPIIGNPRRRYFKRKICFFCKNDIDILDYKDIKLLKRYVKESGKIVPKRLNGTCAKHQRMVTKAIKRARNIALLPYETRY</sequence>
<dbReference type="GO" id="GO:0003735">
    <property type="term" value="F:structural constituent of ribosome"/>
    <property type="evidence" value="ECO:0007669"/>
    <property type="project" value="InterPro"/>
</dbReference>
<dbReference type="PANTHER" id="PTHR13479">
    <property type="entry name" value="30S RIBOSOMAL PROTEIN S18"/>
    <property type="match status" value="1"/>
</dbReference>
<dbReference type="GO" id="GO:0006412">
    <property type="term" value="P:translation"/>
    <property type="evidence" value="ECO:0007669"/>
    <property type="project" value="UniProtKB-UniRule"/>
</dbReference>
<evidence type="ECO:0000256" key="2">
    <source>
        <dbReference type="ARBA" id="ARBA00022980"/>
    </source>
</evidence>
<protein>
    <recommendedName>
        <fullName evidence="4">Small ribosomal subunit protein bS18</fullName>
    </recommendedName>
</protein>
<evidence type="ECO:0000313" key="10">
    <source>
        <dbReference type="Proteomes" id="UP000322814"/>
    </source>
</evidence>
<evidence type="ECO:0000256" key="4">
    <source>
        <dbReference type="HAMAP-Rule" id="MF_00270"/>
    </source>
</evidence>
<evidence type="ECO:0000256" key="3">
    <source>
        <dbReference type="ARBA" id="ARBA00023274"/>
    </source>
</evidence>
<dbReference type="GO" id="GO:0022627">
    <property type="term" value="C:cytosolic small ribosomal subunit"/>
    <property type="evidence" value="ECO:0007669"/>
    <property type="project" value="TreeGrafter"/>
</dbReference>
<comment type="caution">
    <text evidence="7">The sequence shown here is derived from an EMBL/GenBank/DDBJ whole genome shotgun (WGS) entry which is preliminary data.</text>
</comment>
<dbReference type="NCBIfam" id="TIGR00165">
    <property type="entry name" value="S18"/>
    <property type="match status" value="1"/>
</dbReference>
<accession>A0A5C8EM53</accession>
<dbReference type="Proteomes" id="UP000322814">
    <property type="component" value="Unassembled WGS sequence"/>
</dbReference>
<keyword evidence="4" id="KW-0699">rRNA-binding</keyword>
<dbReference type="RefSeq" id="WP_147560365.1">
    <property type="nucleotide sequence ID" value="NZ_SAYB01000003.1"/>
</dbReference>
<dbReference type="Gene3D" id="4.10.640.10">
    <property type="entry name" value="Ribosomal protein S18"/>
    <property type="match status" value="1"/>
</dbReference>
<dbReference type="GeneID" id="89333183"/>
<evidence type="ECO:0000313" key="9">
    <source>
        <dbReference type="Proteomes" id="UP000322188"/>
    </source>
</evidence>